<dbReference type="Proteomes" id="UP000509302">
    <property type="component" value="Chromosome"/>
</dbReference>
<keyword evidence="1 3" id="KW-0378">Hydrolase</keyword>
<comment type="similarity">
    <text evidence="3">Belongs to the glycosyl hydrolase 5 (cellulase A) family.</text>
</comment>
<organism evidence="5 6">
    <name type="scientific">Costertonia aggregata</name>
    <dbReference type="NCBI Taxonomy" id="343403"/>
    <lineage>
        <taxon>Bacteria</taxon>
        <taxon>Pseudomonadati</taxon>
        <taxon>Bacteroidota</taxon>
        <taxon>Flavobacteriia</taxon>
        <taxon>Flavobacteriales</taxon>
        <taxon>Flavobacteriaceae</taxon>
        <taxon>Costertonia</taxon>
    </lineage>
</organism>
<dbReference type="Gene3D" id="3.20.20.80">
    <property type="entry name" value="Glycosidases"/>
    <property type="match status" value="1"/>
</dbReference>
<dbReference type="GO" id="GO:0004553">
    <property type="term" value="F:hydrolase activity, hydrolyzing O-glycosyl compounds"/>
    <property type="evidence" value="ECO:0007669"/>
    <property type="project" value="InterPro"/>
</dbReference>
<dbReference type="PANTHER" id="PTHR42732">
    <property type="entry name" value="BETA-GALACTOSIDASE"/>
    <property type="match status" value="1"/>
</dbReference>
<accession>A0A7H9ATD4</accession>
<dbReference type="AlphaFoldDB" id="A0A7H9ATD4"/>
<keyword evidence="6" id="KW-1185">Reference proteome</keyword>
<dbReference type="InterPro" id="IPR017853">
    <property type="entry name" value="GH"/>
</dbReference>
<evidence type="ECO:0000256" key="1">
    <source>
        <dbReference type="ARBA" id="ARBA00022801"/>
    </source>
</evidence>
<gene>
    <name evidence="5" type="ORF">HYG79_15575</name>
</gene>
<dbReference type="RefSeq" id="WP_179242988.1">
    <property type="nucleotide sequence ID" value="NZ_CP058595.1"/>
</dbReference>
<keyword evidence="2 3" id="KW-0326">Glycosidase</keyword>
<dbReference type="KEGG" id="cagg:HYG79_15575"/>
<dbReference type="EMBL" id="CP058595">
    <property type="protein sequence ID" value="QLG46709.1"/>
    <property type="molecule type" value="Genomic_DNA"/>
</dbReference>
<dbReference type="GO" id="GO:0000272">
    <property type="term" value="P:polysaccharide catabolic process"/>
    <property type="evidence" value="ECO:0007669"/>
    <property type="project" value="InterPro"/>
</dbReference>
<dbReference type="SUPFAM" id="SSF51445">
    <property type="entry name" value="(Trans)glycosidases"/>
    <property type="match status" value="1"/>
</dbReference>
<evidence type="ECO:0000256" key="3">
    <source>
        <dbReference type="RuleBase" id="RU361153"/>
    </source>
</evidence>
<evidence type="ECO:0000313" key="6">
    <source>
        <dbReference type="Proteomes" id="UP000509302"/>
    </source>
</evidence>
<name>A0A7H9ATD4_9FLAO</name>
<evidence type="ECO:0000313" key="5">
    <source>
        <dbReference type="EMBL" id="QLG46709.1"/>
    </source>
</evidence>
<proteinExistence type="inferred from homology"/>
<dbReference type="InterPro" id="IPR001547">
    <property type="entry name" value="Glyco_hydro_5"/>
</dbReference>
<evidence type="ECO:0000256" key="2">
    <source>
        <dbReference type="ARBA" id="ARBA00023295"/>
    </source>
</evidence>
<reference evidence="5 6" key="1">
    <citation type="journal article" date="2006" name="Int. J. Syst. Evol. Microbiol.">
        <title>Costertonia aggregata gen. nov., sp. nov., a mesophilic marine bacterium of the family Flavobacteriaceae, isolated from a mature biofilm.</title>
        <authorList>
            <person name="Kwon K.K."/>
            <person name="Lee Y.K."/>
            <person name="Lee H.K."/>
        </authorList>
    </citation>
    <scope>NUCLEOTIDE SEQUENCE [LARGE SCALE GENOMIC DNA]</scope>
    <source>
        <strain evidence="5 6">KCCM 42265</strain>
    </source>
</reference>
<dbReference type="InterPro" id="IPR051913">
    <property type="entry name" value="GH2_Domain-Containing"/>
</dbReference>
<evidence type="ECO:0000259" key="4">
    <source>
        <dbReference type="Pfam" id="PF00150"/>
    </source>
</evidence>
<sequence>MHKDGKPFTIKGAAGKGHLNELFEAGGNTFRVYDTIHLDSTLIKAEKLGISVIVDIPVPRYNKNYNYYSNSQNNKELKKWVGAFVKRYKNYPALLFWNLGNEVEYPFTIFKNDFIKTYNDLIDIIHKEDPDHLISTSINAASRKQTLSIHLHSPHIDVIGYNVFGSIADVKPLLSEVFTYTRRQIPHYYSEWGNNGPWEEKKTIWQSPIEPTSTKKGEQYKERFTDHLKSNEDGLGSVVFYWGQKQERTHTWFNIFDEKGRKSQAYYSLKSIWKNTPVSNDSVPQIKYMLVDDKGSQDQLIFTSNDTLESKLLFNSTIDTSLVFKWEIYPEAWYYKEWDIEKKPAVEENVILKSLRDKAIFKTPSKEGPYRIFVKVIDKKGSFSTANTPFYVLKTSDDK</sequence>
<dbReference type="Pfam" id="PF00150">
    <property type="entry name" value="Cellulase"/>
    <property type="match status" value="1"/>
</dbReference>
<feature type="domain" description="Glycoside hydrolase family 5" evidence="4">
    <location>
        <begin position="42"/>
        <end position="259"/>
    </location>
</feature>
<protein>
    <submittedName>
        <fullName evidence="5">Cellulase family glycosylhydrolase</fullName>
    </submittedName>
</protein>